<proteinExistence type="predicted"/>
<gene>
    <name evidence="1" type="ORF">V5799_003899</name>
</gene>
<organism evidence="1 2">
    <name type="scientific">Amblyomma americanum</name>
    <name type="common">Lone star tick</name>
    <dbReference type="NCBI Taxonomy" id="6943"/>
    <lineage>
        <taxon>Eukaryota</taxon>
        <taxon>Metazoa</taxon>
        <taxon>Ecdysozoa</taxon>
        <taxon>Arthropoda</taxon>
        <taxon>Chelicerata</taxon>
        <taxon>Arachnida</taxon>
        <taxon>Acari</taxon>
        <taxon>Parasitiformes</taxon>
        <taxon>Ixodida</taxon>
        <taxon>Ixodoidea</taxon>
        <taxon>Ixodidae</taxon>
        <taxon>Amblyomminae</taxon>
        <taxon>Amblyomma</taxon>
    </lineage>
</organism>
<name>A0AAQ4D7M9_AMBAM</name>
<dbReference type="AlphaFoldDB" id="A0AAQ4D7M9"/>
<evidence type="ECO:0000313" key="1">
    <source>
        <dbReference type="EMBL" id="KAK8758469.1"/>
    </source>
</evidence>
<accession>A0AAQ4D7M9</accession>
<reference evidence="1 2" key="1">
    <citation type="journal article" date="2023" name="Arcadia Sci">
        <title>De novo assembly of a long-read Amblyomma americanum tick genome.</title>
        <authorList>
            <person name="Chou S."/>
            <person name="Poskanzer K.E."/>
            <person name="Rollins M."/>
            <person name="Thuy-Boun P.S."/>
        </authorList>
    </citation>
    <scope>NUCLEOTIDE SEQUENCE [LARGE SCALE GENOMIC DNA]</scope>
    <source>
        <strain evidence="1">F_SG_1</strain>
        <tissue evidence="1">Salivary glands</tissue>
    </source>
</reference>
<dbReference type="EMBL" id="JARKHS020034101">
    <property type="protein sequence ID" value="KAK8758469.1"/>
    <property type="molecule type" value="Genomic_DNA"/>
</dbReference>
<comment type="caution">
    <text evidence="1">The sequence shown here is derived from an EMBL/GenBank/DDBJ whole genome shotgun (WGS) entry which is preliminary data.</text>
</comment>
<evidence type="ECO:0000313" key="2">
    <source>
        <dbReference type="Proteomes" id="UP001321473"/>
    </source>
</evidence>
<sequence>MDLYVVYAFSLRLTRFTLRALVRLPLSCTVPSATILFNFGCVRGPVITVFGCPAPRRGFCPGHGGRFVLKVNYGQHQNMAAN</sequence>
<keyword evidence="2" id="KW-1185">Reference proteome</keyword>
<protein>
    <submittedName>
        <fullName evidence="1">Uncharacterized protein</fullName>
    </submittedName>
</protein>
<dbReference type="Proteomes" id="UP001321473">
    <property type="component" value="Unassembled WGS sequence"/>
</dbReference>